<dbReference type="PROSITE" id="PS50931">
    <property type="entry name" value="HTH_LYSR"/>
    <property type="match status" value="1"/>
</dbReference>
<gene>
    <name evidence="6" type="ORF">RJ45_03015</name>
</gene>
<dbReference type="PANTHER" id="PTHR30537">
    <property type="entry name" value="HTH-TYPE TRANSCRIPTIONAL REGULATOR"/>
    <property type="match status" value="1"/>
</dbReference>
<dbReference type="Proteomes" id="UP000031278">
    <property type="component" value="Unassembled WGS sequence"/>
</dbReference>
<dbReference type="InterPro" id="IPR000847">
    <property type="entry name" value="LysR_HTH_N"/>
</dbReference>
<dbReference type="GO" id="GO:0043565">
    <property type="term" value="F:sequence-specific DNA binding"/>
    <property type="evidence" value="ECO:0007669"/>
    <property type="project" value="TreeGrafter"/>
</dbReference>
<dbReference type="GO" id="GO:0003700">
    <property type="term" value="F:DNA-binding transcription factor activity"/>
    <property type="evidence" value="ECO:0007669"/>
    <property type="project" value="InterPro"/>
</dbReference>
<feature type="domain" description="HTH lysR-type" evidence="5">
    <location>
        <begin position="1"/>
        <end position="57"/>
    </location>
</feature>
<dbReference type="RefSeq" id="WP_039457827.1">
    <property type="nucleotide sequence ID" value="NZ_JWLZ01000024.1"/>
</dbReference>
<dbReference type="Pfam" id="PF03466">
    <property type="entry name" value="LysR_substrate"/>
    <property type="match status" value="1"/>
</dbReference>
<organism evidence="6 7">
    <name type="scientific">Photobacterium gaetbulicola</name>
    <dbReference type="NCBI Taxonomy" id="1295392"/>
    <lineage>
        <taxon>Bacteria</taxon>
        <taxon>Pseudomonadati</taxon>
        <taxon>Pseudomonadota</taxon>
        <taxon>Gammaproteobacteria</taxon>
        <taxon>Vibrionales</taxon>
        <taxon>Vibrionaceae</taxon>
        <taxon>Photobacterium</taxon>
    </lineage>
</organism>
<dbReference type="PANTHER" id="PTHR30537:SF5">
    <property type="entry name" value="HTH-TYPE TRANSCRIPTIONAL ACTIVATOR TTDR-RELATED"/>
    <property type="match status" value="1"/>
</dbReference>
<evidence type="ECO:0000313" key="7">
    <source>
        <dbReference type="Proteomes" id="UP000031278"/>
    </source>
</evidence>
<dbReference type="InterPro" id="IPR036390">
    <property type="entry name" value="WH_DNA-bd_sf"/>
</dbReference>
<keyword evidence="4" id="KW-0804">Transcription</keyword>
<dbReference type="AlphaFoldDB" id="A0A0B9G8U9"/>
<dbReference type="GO" id="GO:0006351">
    <property type="term" value="P:DNA-templated transcription"/>
    <property type="evidence" value="ECO:0007669"/>
    <property type="project" value="TreeGrafter"/>
</dbReference>
<evidence type="ECO:0000256" key="4">
    <source>
        <dbReference type="ARBA" id="ARBA00023163"/>
    </source>
</evidence>
<comment type="caution">
    <text evidence="6">The sequence shown here is derived from an EMBL/GenBank/DDBJ whole genome shotgun (WGS) entry which is preliminary data.</text>
</comment>
<dbReference type="InterPro" id="IPR058163">
    <property type="entry name" value="LysR-type_TF_proteobact-type"/>
</dbReference>
<dbReference type="Gene3D" id="3.40.190.290">
    <property type="match status" value="1"/>
</dbReference>
<accession>A0A0B9G8U9</accession>
<reference evidence="6 7" key="1">
    <citation type="submission" date="2014-12" db="EMBL/GenBank/DDBJ databases">
        <title>Genome sequencing of Photobacterium gaetbulicola AD005a.</title>
        <authorList>
            <person name="Adrian T.G.S."/>
            <person name="Chan K.G."/>
        </authorList>
    </citation>
    <scope>NUCLEOTIDE SEQUENCE [LARGE SCALE GENOMIC DNA]</scope>
    <source>
        <strain evidence="6 7">AD005a</strain>
    </source>
</reference>
<dbReference type="InterPro" id="IPR005119">
    <property type="entry name" value="LysR_subst-bd"/>
</dbReference>
<dbReference type="InterPro" id="IPR036388">
    <property type="entry name" value="WH-like_DNA-bd_sf"/>
</dbReference>
<dbReference type="SUPFAM" id="SSF53850">
    <property type="entry name" value="Periplasmic binding protein-like II"/>
    <property type="match status" value="1"/>
</dbReference>
<evidence type="ECO:0000259" key="5">
    <source>
        <dbReference type="PROSITE" id="PS50931"/>
    </source>
</evidence>
<evidence type="ECO:0000313" key="6">
    <source>
        <dbReference type="EMBL" id="KHT65118.1"/>
    </source>
</evidence>
<keyword evidence="2" id="KW-0805">Transcription regulation</keyword>
<dbReference type="CDD" id="cd08422">
    <property type="entry name" value="PBP2_CrgA_like"/>
    <property type="match status" value="1"/>
</dbReference>
<dbReference type="Gene3D" id="1.10.10.10">
    <property type="entry name" value="Winged helix-like DNA-binding domain superfamily/Winged helix DNA-binding domain"/>
    <property type="match status" value="1"/>
</dbReference>
<evidence type="ECO:0000256" key="2">
    <source>
        <dbReference type="ARBA" id="ARBA00023015"/>
    </source>
</evidence>
<dbReference type="EMBL" id="JWLZ01000024">
    <property type="protein sequence ID" value="KHT65118.1"/>
    <property type="molecule type" value="Genomic_DNA"/>
</dbReference>
<dbReference type="Pfam" id="PF00126">
    <property type="entry name" value="HTH_1"/>
    <property type="match status" value="1"/>
</dbReference>
<comment type="similarity">
    <text evidence="1">Belongs to the LysR transcriptional regulatory family.</text>
</comment>
<protein>
    <submittedName>
        <fullName evidence="6">Transcriptional regulator</fullName>
    </submittedName>
</protein>
<name>A0A0B9G8U9_9GAMM</name>
<evidence type="ECO:0000256" key="1">
    <source>
        <dbReference type="ARBA" id="ARBA00009437"/>
    </source>
</evidence>
<proteinExistence type="inferred from homology"/>
<keyword evidence="3" id="KW-0238">DNA-binding</keyword>
<evidence type="ECO:0000256" key="3">
    <source>
        <dbReference type="ARBA" id="ARBA00023125"/>
    </source>
</evidence>
<dbReference type="SUPFAM" id="SSF46785">
    <property type="entry name" value="Winged helix' DNA-binding domain"/>
    <property type="match status" value="1"/>
</dbReference>
<sequence length="295" mass="33054">MLDKMAFFVYVIRTGSISAAARKFNISVSAGSRWLQDLEQTFGITLCRRTNRLLTATPAGQKLVDEFSPLVDNAEQLCRSLQDFQEQDKGHINIVCTPVFANNFLMDKISSYLISHPNVTFNLNVTPWALDHAAEADLVISANACYQGYQEKDLHLVRRELMQSPFVAVASPQYLERNPAPEFPTDLSQHQCLFATTLTGSNDWIFERNGETQMIKVPKSLEVNDSDLLLQSAIKGAGIAYLPAFIVDNPLSEKQLIPILVDYETSIWSLNLYYHPPTKASAVASHFKSYLLESS</sequence>